<evidence type="ECO:0000313" key="3">
    <source>
        <dbReference type="EMBL" id="MCU6795660.1"/>
    </source>
</evidence>
<accession>A0ABT2ULY2</accession>
<keyword evidence="2" id="KW-0732">Signal</keyword>
<dbReference type="RefSeq" id="WP_262686889.1">
    <property type="nucleotide sequence ID" value="NZ_JAOQIO010000095.1"/>
</dbReference>
<keyword evidence="4" id="KW-1185">Reference proteome</keyword>
<organism evidence="3 4">
    <name type="scientific">Paenibacillus baimaensis</name>
    <dbReference type="NCBI Taxonomy" id="2982185"/>
    <lineage>
        <taxon>Bacteria</taxon>
        <taxon>Bacillati</taxon>
        <taxon>Bacillota</taxon>
        <taxon>Bacilli</taxon>
        <taxon>Bacillales</taxon>
        <taxon>Paenibacillaceae</taxon>
        <taxon>Paenibacillus</taxon>
    </lineage>
</organism>
<name>A0ABT2ULY2_9BACL</name>
<evidence type="ECO:0000256" key="1">
    <source>
        <dbReference type="SAM" id="MobiDB-lite"/>
    </source>
</evidence>
<dbReference type="EMBL" id="JAOQIO010000095">
    <property type="protein sequence ID" value="MCU6795660.1"/>
    <property type="molecule type" value="Genomic_DNA"/>
</dbReference>
<evidence type="ECO:0008006" key="5">
    <source>
        <dbReference type="Google" id="ProtNLM"/>
    </source>
</evidence>
<comment type="caution">
    <text evidence="3">The sequence shown here is derived from an EMBL/GenBank/DDBJ whole genome shotgun (WGS) entry which is preliminary data.</text>
</comment>
<feature type="compositionally biased region" description="Low complexity" evidence="1">
    <location>
        <begin position="264"/>
        <end position="317"/>
    </location>
</feature>
<sequence length="654" mass="70933">MNWKKTAVSVLITSSLMTSSYSAMAAELAGTQSGTPAAVTYQLTNSLSVDIKTVLNERVDGGTRVGVVVRMKNTGAAIARVPEYELRVKTIEGVEYILQSSASNPRSIQPKATTELSYLAVIDRTDTVTLSEANWTDVDYYVYPKTETRILAIPISGQSWKGSDMKITDPASVKKWGEKFKIPSLTSPLEYTPVSIDKEVTDKGTIQVLQLLVTNPTDQRETLPDFIIDGKTSSKVFEGQKVVEDAAGPTTAVTGQQVPVTVNAGTSASGSGTADAAASEGTTNTGGAEGTGSSTDNSTSTTPASGTAASDSSQAQSYYGKKVEQGEVILEAREQKYIHFAISTNNDTVLSSINVLTPEKFSQASATGVPTVVTYNVGRLNILLPSTAARVAYPAYKLGNPMTFDALSELIHPNLEVSVVEFHIDDNTDEGSKNVTSKFRILNRSDVPMAVPVFQTELLSTDGYTYSGNRQTVSTQRILPNSGLVVSYSYTLPQSESGKDLVLKINDMVKAAPYKTNIAAYSMEIQPAETEEKFSVYPFDAKVTYWTITPTYNRTGNNSYSYKTRFNLDLTRQEQIQIDASFSKLQFELYDSVDRLIGTVSGSFTGTNRLVSGENNLIFDATTEQLDRPLTIRLYEAFTTPAGVSKRLLGVYKQ</sequence>
<gene>
    <name evidence="3" type="ORF">OB236_26450</name>
</gene>
<protein>
    <recommendedName>
        <fullName evidence="5">DUF4139 domain-containing protein</fullName>
    </recommendedName>
</protein>
<proteinExistence type="predicted"/>
<feature type="chain" id="PRO_5045799616" description="DUF4139 domain-containing protein" evidence="2">
    <location>
        <begin position="26"/>
        <end position="654"/>
    </location>
</feature>
<feature type="region of interest" description="Disordered" evidence="1">
    <location>
        <begin position="257"/>
        <end position="317"/>
    </location>
</feature>
<evidence type="ECO:0000313" key="4">
    <source>
        <dbReference type="Proteomes" id="UP001652445"/>
    </source>
</evidence>
<evidence type="ECO:0000256" key="2">
    <source>
        <dbReference type="SAM" id="SignalP"/>
    </source>
</evidence>
<reference evidence="3 4" key="1">
    <citation type="submission" date="2022-09" db="EMBL/GenBank/DDBJ databases">
        <authorList>
            <person name="Han X.L."/>
            <person name="Wang Q."/>
            <person name="Lu T."/>
        </authorList>
    </citation>
    <scope>NUCLEOTIDE SEQUENCE [LARGE SCALE GENOMIC DNA]</scope>
    <source>
        <strain evidence="3 4">WQ 127069</strain>
    </source>
</reference>
<feature type="signal peptide" evidence="2">
    <location>
        <begin position="1"/>
        <end position="25"/>
    </location>
</feature>
<dbReference type="Proteomes" id="UP001652445">
    <property type="component" value="Unassembled WGS sequence"/>
</dbReference>